<protein>
    <submittedName>
        <fullName evidence="2">Uncharacterized protein</fullName>
    </submittedName>
</protein>
<dbReference type="AlphaFoldDB" id="A0A2P2DVC4"/>
<evidence type="ECO:0000256" key="1">
    <source>
        <dbReference type="SAM" id="SignalP"/>
    </source>
</evidence>
<feature type="chain" id="PRO_5015122069" evidence="1">
    <location>
        <begin position="19"/>
        <end position="100"/>
    </location>
</feature>
<proteinExistence type="predicted"/>
<keyword evidence="1" id="KW-0732">Signal</keyword>
<dbReference type="Proteomes" id="UP000245133">
    <property type="component" value="Unassembled WGS sequence"/>
</dbReference>
<comment type="caution">
    <text evidence="2">The sequence shown here is derived from an EMBL/GenBank/DDBJ whole genome shotgun (WGS) entry which is preliminary data.</text>
</comment>
<evidence type="ECO:0000313" key="3">
    <source>
        <dbReference type="Proteomes" id="UP000245133"/>
    </source>
</evidence>
<keyword evidence="3" id="KW-1185">Reference proteome</keyword>
<organism evidence="2 3">
    <name type="scientific">Leptospira ryugenii</name>
    <dbReference type="NCBI Taxonomy" id="1917863"/>
    <lineage>
        <taxon>Bacteria</taxon>
        <taxon>Pseudomonadati</taxon>
        <taxon>Spirochaetota</taxon>
        <taxon>Spirochaetia</taxon>
        <taxon>Leptospirales</taxon>
        <taxon>Leptospiraceae</taxon>
        <taxon>Leptospira</taxon>
    </lineage>
</organism>
<reference evidence="2 3" key="1">
    <citation type="submission" date="2018-02" db="EMBL/GenBank/DDBJ databases">
        <title>Novel Leptospira species isolated from soil and water in Japan.</title>
        <authorList>
            <person name="Nakao R."/>
            <person name="Masuzawa T."/>
        </authorList>
    </citation>
    <scope>NUCLEOTIDE SEQUENCE [LARGE SCALE GENOMIC DNA]</scope>
    <source>
        <strain evidence="2 3">YH101</strain>
    </source>
</reference>
<feature type="signal peptide" evidence="1">
    <location>
        <begin position="1"/>
        <end position="18"/>
    </location>
</feature>
<sequence>MKKKTLFLLILLSTQVFAISDLEKLLLKEAVTPEAKKTAKEYFLKRALDYKDLAIKYENLAKGPQGGKALSEMQNANKFKNLAEEAREEAIRYQKEADKL</sequence>
<dbReference type="RefSeq" id="WP_108972457.1">
    <property type="nucleotide sequence ID" value="NZ_BFBB01000001.1"/>
</dbReference>
<name>A0A2P2DVC4_9LEPT</name>
<evidence type="ECO:0000313" key="2">
    <source>
        <dbReference type="EMBL" id="GBF48543.1"/>
    </source>
</evidence>
<dbReference type="OrthoDB" id="344765at2"/>
<dbReference type="EMBL" id="BFBB01000001">
    <property type="protein sequence ID" value="GBF48543.1"/>
    <property type="molecule type" value="Genomic_DNA"/>
</dbReference>
<gene>
    <name evidence="2" type="ORF">LPTSP4_00420</name>
</gene>
<accession>A0A2P2DVC4</accession>